<keyword evidence="3" id="KW-1185">Reference proteome</keyword>
<sequence length="245" mass="25654">MALFSRRKSERGNDDAPSGGSAGSPGDGDDALVEAPQEGPARPANGPWDSEEVGDDGDDNRIDLGSLRVPAVDGMQLRMESPGPGGGIQAVSLVLGGSTLELRAFAAPRTEGIWDELRADILDELGRARARTQEVEGENGIEIIAEVPVRNAEGATGTVQVRFLGVDGPRWFLRGVLQGPAAVDDAAARELRDVFRGVVVVRDGAARPPREILPLHIPGAVTAPQVEDLPGLDTLAPGPTIAEVR</sequence>
<feature type="region of interest" description="Disordered" evidence="1">
    <location>
        <begin position="1"/>
        <end position="64"/>
    </location>
</feature>
<evidence type="ECO:0008006" key="4">
    <source>
        <dbReference type="Google" id="ProtNLM"/>
    </source>
</evidence>
<gene>
    <name evidence="2" type="ORF">SAMN05216246_10395</name>
</gene>
<dbReference type="Pfam" id="PF12502">
    <property type="entry name" value="DUF3710"/>
    <property type="match status" value="1"/>
</dbReference>
<dbReference type="EMBL" id="FQYL01000003">
    <property type="protein sequence ID" value="SHI59665.1"/>
    <property type="molecule type" value="Genomic_DNA"/>
</dbReference>
<evidence type="ECO:0000313" key="2">
    <source>
        <dbReference type="EMBL" id="SHI59665.1"/>
    </source>
</evidence>
<dbReference type="Proteomes" id="UP000184390">
    <property type="component" value="Unassembled WGS sequence"/>
</dbReference>
<accession>A0ABY1I4L1</accession>
<reference evidence="2 3" key="1">
    <citation type="submission" date="2016-11" db="EMBL/GenBank/DDBJ databases">
        <authorList>
            <person name="Varghese N."/>
            <person name="Submissions S."/>
        </authorList>
    </citation>
    <scope>NUCLEOTIDE SEQUENCE [LARGE SCALE GENOMIC DNA]</scope>
    <source>
        <strain evidence="2 3">PA</strain>
    </source>
</reference>
<feature type="compositionally biased region" description="Acidic residues" evidence="1">
    <location>
        <begin position="49"/>
        <end position="58"/>
    </location>
</feature>
<evidence type="ECO:0000256" key="1">
    <source>
        <dbReference type="SAM" id="MobiDB-lite"/>
    </source>
</evidence>
<evidence type="ECO:0000313" key="3">
    <source>
        <dbReference type="Proteomes" id="UP000184390"/>
    </source>
</evidence>
<dbReference type="InterPro" id="IPR022183">
    <property type="entry name" value="DUF3710"/>
</dbReference>
<comment type="caution">
    <text evidence="2">The sequence shown here is derived from an EMBL/GenBank/DDBJ whole genome shotgun (WGS) entry which is preliminary data.</text>
</comment>
<name>A0ABY1I4L1_9ACTO</name>
<proteinExistence type="predicted"/>
<organism evidence="2 3">
    <name type="scientific">Actinomyces denticolens</name>
    <dbReference type="NCBI Taxonomy" id="52767"/>
    <lineage>
        <taxon>Bacteria</taxon>
        <taxon>Bacillati</taxon>
        <taxon>Actinomycetota</taxon>
        <taxon>Actinomycetes</taxon>
        <taxon>Actinomycetales</taxon>
        <taxon>Actinomycetaceae</taxon>
        <taxon>Actinomyces</taxon>
    </lineage>
</organism>
<dbReference type="RefSeq" id="WP_073451772.1">
    <property type="nucleotide sequence ID" value="NZ_FQYL01000003.1"/>
</dbReference>
<protein>
    <recommendedName>
        <fullName evidence="4">DUF3710 domain-containing protein</fullName>
    </recommendedName>
</protein>